<evidence type="ECO:0000313" key="1">
    <source>
        <dbReference type="EMBL" id="JAG12177.1"/>
    </source>
</evidence>
<feature type="non-terminal residue" evidence="1">
    <location>
        <position position="118"/>
    </location>
</feature>
<feature type="non-terminal residue" evidence="1">
    <location>
        <position position="1"/>
    </location>
</feature>
<dbReference type="AlphaFoldDB" id="A0A0A9WUP0"/>
<organism evidence="1">
    <name type="scientific">Lygus hesperus</name>
    <name type="common">Western plant bug</name>
    <dbReference type="NCBI Taxonomy" id="30085"/>
    <lineage>
        <taxon>Eukaryota</taxon>
        <taxon>Metazoa</taxon>
        <taxon>Ecdysozoa</taxon>
        <taxon>Arthropoda</taxon>
        <taxon>Hexapoda</taxon>
        <taxon>Insecta</taxon>
        <taxon>Pterygota</taxon>
        <taxon>Neoptera</taxon>
        <taxon>Paraneoptera</taxon>
        <taxon>Hemiptera</taxon>
        <taxon>Heteroptera</taxon>
        <taxon>Panheteroptera</taxon>
        <taxon>Cimicomorpha</taxon>
        <taxon>Miridae</taxon>
        <taxon>Mirini</taxon>
        <taxon>Lygus</taxon>
    </lineage>
</organism>
<name>A0A0A9WUP0_LYGHE</name>
<protein>
    <submittedName>
        <fullName evidence="1">Urea amidolyase</fullName>
    </submittedName>
</protein>
<gene>
    <name evidence="1" type="primary">DUR1,2</name>
    <name evidence="1" type="ORF">CM83_409</name>
</gene>
<sequence>ATDCACDTNLSNQLKDRFVMGMSKGKTRSRLFEEDASTVTLDKLINIAIAKEASGKFEENTSKELNIKKEPVFYMDKKKTGTVKQNTKGCKICGGKANHSPEKCRYREYECNICKQKG</sequence>
<keyword evidence="1" id="KW-0456">Lyase</keyword>
<reference evidence="1" key="2">
    <citation type="submission" date="2014-07" db="EMBL/GenBank/DDBJ databases">
        <authorList>
            <person name="Hull J."/>
        </authorList>
    </citation>
    <scope>NUCLEOTIDE SEQUENCE</scope>
</reference>
<reference evidence="1" key="1">
    <citation type="journal article" date="2014" name="PLoS ONE">
        <title>Transcriptome-Based Identification of ABC Transporters in the Western Tarnished Plant Bug Lygus hesperus.</title>
        <authorList>
            <person name="Hull J.J."/>
            <person name="Chaney K."/>
            <person name="Geib S.M."/>
            <person name="Fabrick J.A."/>
            <person name="Brent C.S."/>
            <person name="Walsh D."/>
            <person name="Lavine L.C."/>
        </authorList>
    </citation>
    <scope>NUCLEOTIDE SEQUENCE</scope>
</reference>
<proteinExistence type="predicted"/>
<dbReference type="EMBL" id="GBHO01031427">
    <property type="protein sequence ID" value="JAG12177.1"/>
    <property type="molecule type" value="Transcribed_RNA"/>
</dbReference>
<dbReference type="GO" id="GO:0016829">
    <property type="term" value="F:lyase activity"/>
    <property type="evidence" value="ECO:0007669"/>
    <property type="project" value="UniProtKB-KW"/>
</dbReference>
<accession>A0A0A9WUP0</accession>